<dbReference type="Proteomes" id="UP000886885">
    <property type="component" value="Chromosome 1A"/>
</dbReference>
<evidence type="ECO:0000256" key="7">
    <source>
        <dbReference type="ARBA" id="ARBA00022786"/>
    </source>
</evidence>
<keyword evidence="5 11" id="KW-0479">Metal-binding</keyword>
<keyword evidence="16" id="KW-1185">Reference proteome</keyword>
<evidence type="ECO:0000256" key="12">
    <source>
        <dbReference type="SAM" id="Coils"/>
    </source>
</evidence>
<dbReference type="GO" id="GO:0005634">
    <property type="term" value="C:nucleus"/>
    <property type="evidence" value="ECO:0007669"/>
    <property type="project" value="UniProtKB-SubCell"/>
</dbReference>
<dbReference type="PANTHER" id="PTHR23163">
    <property type="entry name" value="RING FINGER PROTEIN-RELATED"/>
    <property type="match status" value="1"/>
</dbReference>
<dbReference type="PROSITE" id="PS50089">
    <property type="entry name" value="ZF_RING_2"/>
    <property type="match status" value="1"/>
</dbReference>
<comment type="subcellular location">
    <subcellularLocation>
        <location evidence="2 11">Nucleus</location>
    </subcellularLocation>
</comment>
<keyword evidence="11 12" id="KW-0175">Coiled coil</keyword>
<dbReference type="InterPro" id="IPR001841">
    <property type="entry name" value="Znf_RING"/>
</dbReference>
<keyword evidence="8 11" id="KW-0862">Zinc</keyword>
<sequence>MESSESEEPEKKRTHLNSPLSPTMARNSTTSPPDNKSGRFYETIDEIPLACQALMVEKGVLKWFVDGLFGKIENGRTLHVDVTVLQCQNQKLVQQLDVQKHEFHGLEAKIKELKDKQASYDGMLITVNKLWNQLVDDLVLLGIRAGGGQDFLQILDHADHSGGSTPPCPAEQIFLCRLLQTDSIQSNGNDGIVRSVEEALASRHSSTMELMKFLEDTIDAQRAKTESIVENLNGKLYTEDAIIQLSKIDDMMKDEAKNLREVIDVLHSKHKEYSDEIQTCISNHSTDQSEIKRVTGDLEEIMAELEESRRKLVNLKMQKDAAVGIHIPAPSAVNGNLSPEKTADRSKRLRELRDSLDETKEMLQILAADRLSELEDARDENQTLSKELEDLENELKDDKHIYSSRLYSLVDDQLQHWNDEVERYKTLTDSLQADRSFVVRREKEVKAKVESADAARNTMDTAVPRIEELELKLRKCIIEKNDLEIKMEEAVQDSGRNDIKEEFRVMASALSKEMGMMEAQLNRWKQTAHEAVSLREESKSLKALLDEKTNEQKCLAGKCAEQVADIKSLKTLIEKLQKEKQELQIVLDMYGQEGYDNRNLNEIKESERRARTQAEVLKSALDEHSLELRVKAANEAEAACQQRLSATEAEIAELRAKLDASERDVSELKEAIKSKDREAEAYISEIENIGQAYEDMQTQNQHLLQQVGERDDYNIKLVSESVKTKQTQNFLLSEKQALAKHLQQVNVSVESLKLRIAQSEEQMKYCLIEAVRSTEEDRRLAINLESARWELMDAEKELKWLKYAVSSSEKEYEQVQKKINEIQTELDSERSERRRLEEELMEVNNKVAELTSETGAAAIQRLQDEIKDCKSILKCSVCSDRPKEVVIVKCYHLFCNPCIQRNLEIRHRKCPGCGTAFGQNDVRFVKI</sequence>
<dbReference type="InterPro" id="IPR013956">
    <property type="entry name" value="E3_ubiquit_lig_Bre1"/>
</dbReference>
<evidence type="ECO:0000256" key="3">
    <source>
        <dbReference type="ARBA" id="ARBA00004906"/>
    </source>
</evidence>
<organism evidence="15 16">
    <name type="scientific">Populus tomentosa</name>
    <name type="common">Chinese white poplar</name>
    <dbReference type="NCBI Taxonomy" id="118781"/>
    <lineage>
        <taxon>Eukaryota</taxon>
        <taxon>Viridiplantae</taxon>
        <taxon>Streptophyta</taxon>
        <taxon>Embryophyta</taxon>
        <taxon>Tracheophyta</taxon>
        <taxon>Spermatophyta</taxon>
        <taxon>Magnoliopsida</taxon>
        <taxon>eudicotyledons</taxon>
        <taxon>Gunneridae</taxon>
        <taxon>Pentapetalae</taxon>
        <taxon>rosids</taxon>
        <taxon>fabids</taxon>
        <taxon>Malpighiales</taxon>
        <taxon>Salicaceae</taxon>
        <taxon>Saliceae</taxon>
        <taxon>Populus</taxon>
    </lineage>
</organism>
<dbReference type="Pfam" id="PF00097">
    <property type="entry name" value="zf-C3HC4"/>
    <property type="match status" value="1"/>
</dbReference>
<comment type="pathway">
    <text evidence="3 11">Protein modification; protein ubiquitination.</text>
</comment>
<feature type="coiled-coil region" evidence="12">
    <location>
        <begin position="349"/>
        <end position="401"/>
    </location>
</feature>
<feature type="compositionally biased region" description="Polar residues" evidence="13">
    <location>
        <begin position="16"/>
        <end position="34"/>
    </location>
</feature>
<gene>
    <name evidence="15" type="ORF">POTOM_000073</name>
</gene>
<dbReference type="GO" id="GO:0016567">
    <property type="term" value="P:protein ubiquitination"/>
    <property type="evidence" value="ECO:0007669"/>
    <property type="project" value="UniProtKB-UniRule"/>
</dbReference>
<dbReference type="GO" id="GO:0033503">
    <property type="term" value="C:HULC complex"/>
    <property type="evidence" value="ECO:0007669"/>
    <property type="project" value="TreeGrafter"/>
</dbReference>
<evidence type="ECO:0000256" key="13">
    <source>
        <dbReference type="SAM" id="MobiDB-lite"/>
    </source>
</evidence>
<dbReference type="OrthoDB" id="10266039at2759"/>
<dbReference type="InterPro" id="IPR018957">
    <property type="entry name" value="Znf_C3HC4_RING-type"/>
</dbReference>
<evidence type="ECO:0000313" key="16">
    <source>
        <dbReference type="Proteomes" id="UP000886885"/>
    </source>
</evidence>
<feature type="domain" description="RING-type" evidence="14">
    <location>
        <begin position="875"/>
        <end position="913"/>
    </location>
</feature>
<dbReference type="CDD" id="cd16499">
    <property type="entry name" value="RING-HC_Bre1-like"/>
    <property type="match status" value="1"/>
</dbReference>
<evidence type="ECO:0000256" key="4">
    <source>
        <dbReference type="ARBA" id="ARBA00022679"/>
    </source>
</evidence>
<feature type="coiled-coil region" evidence="12">
    <location>
        <begin position="805"/>
        <end position="853"/>
    </location>
</feature>
<dbReference type="InterPro" id="IPR017907">
    <property type="entry name" value="Znf_RING_CS"/>
</dbReference>
<comment type="caution">
    <text evidence="15">The sequence shown here is derived from an EMBL/GenBank/DDBJ whole genome shotgun (WGS) entry which is preliminary data.</text>
</comment>
<dbReference type="GO" id="GO:0061630">
    <property type="term" value="F:ubiquitin protein ligase activity"/>
    <property type="evidence" value="ECO:0007669"/>
    <property type="project" value="UniProtKB-EC"/>
</dbReference>
<feature type="region of interest" description="Disordered" evidence="13">
    <location>
        <begin position="1"/>
        <end position="39"/>
    </location>
</feature>
<feature type="coiled-coil region" evidence="12">
    <location>
        <begin position="256"/>
        <end position="318"/>
    </location>
</feature>
<feature type="coiled-coil region" evidence="12">
    <location>
        <begin position="531"/>
        <end position="593"/>
    </location>
</feature>
<reference evidence="15" key="1">
    <citation type="journal article" date="2020" name="bioRxiv">
        <title>Hybrid origin of Populus tomentosa Carr. identified through genome sequencing and phylogenomic analysis.</title>
        <authorList>
            <person name="An X."/>
            <person name="Gao K."/>
            <person name="Chen Z."/>
            <person name="Li J."/>
            <person name="Yang X."/>
            <person name="Yang X."/>
            <person name="Zhou J."/>
            <person name="Guo T."/>
            <person name="Zhao T."/>
            <person name="Huang S."/>
            <person name="Miao D."/>
            <person name="Khan W.U."/>
            <person name="Rao P."/>
            <person name="Ye M."/>
            <person name="Lei B."/>
            <person name="Liao W."/>
            <person name="Wang J."/>
            <person name="Ji L."/>
            <person name="Li Y."/>
            <person name="Guo B."/>
            <person name="Mustafa N.S."/>
            <person name="Li S."/>
            <person name="Yun Q."/>
            <person name="Keller S.R."/>
            <person name="Mao J."/>
            <person name="Zhang R."/>
            <person name="Strauss S.H."/>
        </authorList>
    </citation>
    <scope>NUCLEOTIDE SEQUENCE</scope>
    <source>
        <strain evidence="15">GM15</strain>
        <tissue evidence="15">Leaf</tissue>
    </source>
</reference>
<dbReference type="SMART" id="SM00184">
    <property type="entry name" value="RING"/>
    <property type="match status" value="1"/>
</dbReference>
<evidence type="ECO:0000256" key="2">
    <source>
        <dbReference type="ARBA" id="ARBA00004123"/>
    </source>
</evidence>
<keyword evidence="6 10" id="KW-0863">Zinc-finger</keyword>
<evidence type="ECO:0000256" key="5">
    <source>
        <dbReference type="ARBA" id="ARBA00022723"/>
    </source>
</evidence>
<evidence type="ECO:0000259" key="14">
    <source>
        <dbReference type="PROSITE" id="PS50089"/>
    </source>
</evidence>
<keyword evidence="7 11" id="KW-0833">Ubl conjugation pathway</keyword>
<feature type="coiled-coil region" evidence="12">
    <location>
        <begin position="637"/>
        <end position="706"/>
    </location>
</feature>
<keyword evidence="11" id="KW-0156">Chromatin regulator</keyword>
<comment type="similarity">
    <text evidence="11">Belongs to the BRE1 family.</text>
</comment>
<evidence type="ECO:0000256" key="9">
    <source>
        <dbReference type="ARBA" id="ARBA00023242"/>
    </source>
</evidence>
<evidence type="ECO:0000256" key="11">
    <source>
        <dbReference type="RuleBase" id="RU365038"/>
    </source>
</evidence>
<dbReference type="EMBL" id="JAAWWB010000001">
    <property type="protein sequence ID" value="KAG6790964.1"/>
    <property type="molecule type" value="Genomic_DNA"/>
</dbReference>
<name>A0A8X8AMA6_POPTO</name>
<dbReference type="PROSITE" id="PS00518">
    <property type="entry name" value="ZF_RING_1"/>
    <property type="match status" value="1"/>
</dbReference>
<evidence type="ECO:0000256" key="8">
    <source>
        <dbReference type="ARBA" id="ARBA00022833"/>
    </source>
</evidence>
<evidence type="ECO:0000313" key="15">
    <source>
        <dbReference type="EMBL" id="KAG6790964.1"/>
    </source>
</evidence>
<keyword evidence="9 11" id="KW-0539">Nucleus</keyword>
<feature type="coiled-coil region" evidence="12">
    <location>
        <begin position="466"/>
        <end position="493"/>
    </location>
</feature>
<dbReference type="GO" id="GO:0008270">
    <property type="term" value="F:zinc ion binding"/>
    <property type="evidence" value="ECO:0007669"/>
    <property type="project" value="UniProtKB-KW"/>
</dbReference>
<keyword evidence="4 11" id="KW-0808">Transferase</keyword>
<evidence type="ECO:0000256" key="6">
    <source>
        <dbReference type="ARBA" id="ARBA00022771"/>
    </source>
</evidence>
<protein>
    <recommendedName>
        <fullName evidence="11">E3 ubiquitin protein ligase</fullName>
        <ecNumber evidence="11">2.3.2.27</ecNumber>
    </recommendedName>
</protein>
<evidence type="ECO:0000256" key="10">
    <source>
        <dbReference type="PROSITE-ProRule" id="PRU00175"/>
    </source>
</evidence>
<evidence type="ECO:0000256" key="1">
    <source>
        <dbReference type="ARBA" id="ARBA00000900"/>
    </source>
</evidence>
<dbReference type="PANTHER" id="PTHR23163:SF8">
    <property type="entry name" value="E3 UBIQUITIN-PROTEIN LIGASE BRE1-LIKE 2"/>
    <property type="match status" value="1"/>
</dbReference>
<accession>A0A8X8AMA6</accession>
<dbReference type="GO" id="GO:0006325">
    <property type="term" value="P:chromatin organization"/>
    <property type="evidence" value="ECO:0007669"/>
    <property type="project" value="UniProtKB-KW"/>
</dbReference>
<dbReference type="AlphaFoldDB" id="A0A8X8AMA6"/>
<proteinExistence type="inferred from homology"/>
<comment type="catalytic activity">
    <reaction evidence="1 11">
        <text>S-ubiquitinyl-[E2 ubiquitin-conjugating enzyme]-L-cysteine + [acceptor protein]-L-lysine = [E2 ubiquitin-conjugating enzyme]-L-cysteine + N(6)-ubiquitinyl-[acceptor protein]-L-lysine.</text>
        <dbReference type="EC" id="2.3.2.27"/>
    </reaction>
</comment>
<dbReference type="EC" id="2.3.2.27" evidence="11"/>